<dbReference type="EMBL" id="JH719395">
    <property type="protein sequence ID" value="EJC80549.1"/>
    <property type="molecule type" value="Genomic_DNA"/>
</dbReference>
<protein>
    <submittedName>
        <fullName evidence="3">Uncharacterized protein</fullName>
    </submittedName>
</protein>
<keyword evidence="2" id="KW-0812">Transmembrane</keyword>
<sequence>MKTIAGSLIAYLFFLGIGYVFTGELYWFACLGVFSFGLERLFIWLFVDPDYGKRRDRPTGHPGKLSPDQNSPSI</sequence>
<dbReference type="RefSeq" id="WP_003581220.1">
    <property type="nucleotide sequence ID" value="NZ_JH719395.1"/>
</dbReference>
<dbReference type="Proteomes" id="UP000005732">
    <property type="component" value="Unassembled WGS sequence"/>
</dbReference>
<evidence type="ECO:0000313" key="4">
    <source>
        <dbReference type="Proteomes" id="UP000005732"/>
    </source>
</evidence>
<organism evidence="3 4">
    <name type="scientific">Rhizobium leguminosarum bv. trifolii WSM2297</name>
    <dbReference type="NCBI Taxonomy" id="754762"/>
    <lineage>
        <taxon>Bacteria</taxon>
        <taxon>Pseudomonadati</taxon>
        <taxon>Pseudomonadota</taxon>
        <taxon>Alphaproteobacteria</taxon>
        <taxon>Hyphomicrobiales</taxon>
        <taxon>Rhizobiaceae</taxon>
        <taxon>Rhizobium/Agrobacterium group</taxon>
        <taxon>Rhizobium</taxon>
    </lineage>
</organism>
<feature type="transmembrane region" description="Helical" evidence="2">
    <location>
        <begin position="26"/>
        <end position="47"/>
    </location>
</feature>
<gene>
    <name evidence="3" type="ORF">Rleg4DRAFT_2180</name>
</gene>
<proteinExistence type="predicted"/>
<evidence type="ECO:0000313" key="3">
    <source>
        <dbReference type="EMBL" id="EJC80549.1"/>
    </source>
</evidence>
<feature type="region of interest" description="Disordered" evidence="1">
    <location>
        <begin position="55"/>
        <end position="74"/>
    </location>
</feature>
<name>J0KSK1_RHILT</name>
<accession>J0KSK1</accession>
<dbReference type="HOGENOM" id="CLU_2685267_0_0_5"/>
<reference evidence="3 4" key="1">
    <citation type="submission" date="2012-02" db="EMBL/GenBank/DDBJ databases">
        <title>Improved High-Quality Draft Sequence of Rhizobium leguminosarum bv. trifolii WSM2297.</title>
        <authorList>
            <consortium name="US DOE Joint Genome Institute"/>
            <person name="Lucas S."/>
            <person name="Han J."/>
            <person name="Lapidus A."/>
            <person name="Cheng J.-F."/>
            <person name="Goodwin L."/>
            <person name="Pitluck S."/>
            <person name="Peters L."/>
            <person name="Ovchinnikova G."/>
            <person name="Zhang X."/>
            <person name="Detter J.C."/>
            <person name="Han C."/>
            <person name="Tapia R."/>
            <person name="Land M."/>
            <person name="Hauser L."/>
            <person name="Kyrpides N."/>
            <person name="Ivanova N."/>
            <person name="Pagani I."/>
            <person name="Brau L."/>
            <person name="Yates R."/>
            <person name="O'Hara G."/>
            <person name="Rui T."/>
            <person name="Howieson J."/>
            <person name="Reeve W."/>
            <person name="Woyke T."/>
        </authorList>
    </citation>
    <scope>NUCLEOTIDE SEQUENCE [LARGE SCALE GENOMIC DNA]</scope>
    <source>
        <strain evidence="3 4">WSM2297</strain>
    </source>
</reference>
<evidence type="ECO:0000256" key="2">
    <source>
        <dbReference type="SAM" id="Phobius"/>
    </source>
</evidence>
<keyword evidence="2" id="KW-1133">Transmembrane helix</keyword>
<dbReference type="AlphaFoldDB" id="J0KSK1"/>
<evidence type="ECO:0000256" key="1">
    <source>
        <dbReference type="SAM" id="MobiDB-lite"/>
    </source>
</evidence>
<keyword evidence="2" id="KW-0472">Membrane</keyword>
<dbReference type="OrthoDB" id="8372756at2"/>